<name>A0A5J9SMR9_9POAL</name>
<feature type="non-terminal residue" evidence="6">
    <location>
        <position position="1"/>
    </location>
</feature>
<dbReference type="Pfam" id="PF10537">
    <property type="entry name" value="WAC_Acf1_DNA_bd"/>
    <property type="match status" value="1"/>
</dbReference>
<sequence>LDASNRYKSRSATVFPLPFLWLFPFSNLPCPPDSKTRALNSPARPAAGAAPSSTCHITGAALARARRPAGTPTSPQLSDEPPPRSCRAVPSGFSSFDERDCTNNIFSGVEEQIVPSGTVFNRDPMPLLKRTPFPLLEPPENLDPNEKVFQVRFTKEIFRDYQEYRKRLKLYRQKFWTCKVSGKSNLTFEEALICEQRAAEKAQQLPKEFIAPVLRMIQHSTLNLTDLVEKVYSSLLLDIFEGLELHAKKDGSESACKILKVISSGNTKLYEVGWVGQDNAVIDTSIVKSNDLIRKKAPVSRNTLKLFIRESTSKSFPWILHVNLAKEYGIPTELPEDILNGEGLCKVGKRLENGTTEDARKRFKKDEKAGLPVKYPIDDLLVEPEANDPVFSKRPPLSTDFRVPIESVGDLLMVTLVKWAEYLCDFMDVMGKEEFSCKLSTVRRGHYGLLDTGLKLKMLRVLVDEAIATSAVREKIDERIDQRQAFAAAKREDARKNGKEQKLNMEGVAENGINQSGATQNGNECVEGQHVGKEHKDVKCFSSSKKGEGKMYLRRHLDTEMQHQSVWPSPLGKDRFYNRYWFFGSEGRLFVEGAGSKEWGYYSTKEELDALLGSFNVKGIRERALKQQLNRSYDQISNALERRMKDVEQKMILDEAVLRRSTRVHAQPKNENPSTSFLKYVNKWKQK</sequence>
<proteinExistence type="predicted"/>
<keyword evidence="7" id="KW-1185">Reference proteome</keyword>
<evidence type="ECO:0000313" key="6">
    <source>
        <dbReference type="EMBL" id="TVU00298.1"/>
    </source>
</evidence>
<organism evidence="6 7">
    <name type="scientific">Eragrostis curvula</name>
    <name type="common">weeping love grass</name>
    <dbReference type="NCBI Taxonomy" id="38414"/>
    <lineage>
        <taxon>Eukaryota</taxon>
        <taxon>Viridiplantae</taxon>
        <taxon>Streptophyta</taxon>
        <taxon>Embryophyta</taxon>
        <taxon>Tracheophyta</taxon>
        <taxon>Spermatophyta</taxon>
        <taxon>Magnoliopsida</taxon>
        <taxon>Liliopsida</taxon>
        <taxon>Poales</taxon>
        <taxon>Poaceae</taxon>
        <taxon>PACMAD clade</taxon>
        <taxon>Chloridoideae</taxon>
        <taxon>Eragrostideae</taxon>
        <taxon>Eragrostidinae</taxon>
        <taxon>Eragrostis</taxon>
    </lineage>
</organism>
<feature type="domain" description="WAC" evidence="5">
    <location>
        <begin position="146"/>
        <end position="252"/>
    </location>
</feature>
<dbReference type="InterPro" id="IPR013136">
    <property type="entry name" value="WSTF_Acf1_Cbp146"/>
</dbReference>
<dbReference type="InterPro" id="IPR053271">
    <property type="entry name" value="DDT_domain"/>
</dbReference>
<gene>
    <name evidence="6" type="ORF">EJB05_54286</name>
</gene>
<evidence type="ECO:0000259" key="5">
    <source>
        <dbReference type="PROSITE" id="PS51136"/>
    </source>
</evidence>
<dbReference type="InterPro" id="IPR028942">
    <property type="entry name" value="WHIM1_dom"/>
</dbReference>
<dbReference type="AlphaFoldDB" id="A0A5J9SMR9"/>
<dbReference type="InterPro" id="IPR028941">
    <property type="entry name" value="WHIM2_dom"/>
</dbReference>
<evidence type="ECO:0000256" key="3">
    <source>
        <dbReference type="PROSITE-ProRule" id="PRU00475"/>
    </source>
</evidence>
<feature type="region of interest" description="Disordered" evidence="4">
    <location>
        <begin position="62"/>
        <end position="85"/>
    </location>
</feature>
<evidence type="ECO:0000256" key="2">
    <source>
        <dbReference type="ARBA" id="ARBA00023242"/>
    </source>
</evidence>
<dbReference type="EMBL" id="RWGY01000611">
    <property type="protein sequence ID" value="TVU00298.1"/>
    <property type="molecule type" value="Genomic_DNA"/>
</dbReference>
<comment type="subcellular location">
    <subcellularLocation>
        <location evidence="1 3">Nucleus</location>
    </subcellularLocation>
</comment>
<reference evidence="6 7" key="1">
    <citation type="journal article" date="2019" name="Sci. Rep.">
        <title>A high-quality genome of Eragrostis curvula grass provides insights into Poaceae evolution and supports new strategies to enhance forage quality.</title>
        <authorList>
            <person name="Carballo J."/>
            <person name="Santos B.A.C.M."/>
            <person name="Zappacosta D."/>
            <person name="Garbus I."/>
            <person name="Selva J.P."/>
            <person name="Gallo C.A."/>
            <person name="Diaz A."/>
            <person name="Albertini E."/>
            <person name="Caccamo M."/>
            <person name="Echenique V."/>
        </authorList>
    </citation>
    <scope>NUCLEOTIDE SEQUENCE [LARGE SCALE GENOMIC DNA]</scope>
    <source>
        <strain evidence="7">cv. Victoria</strain>
        <tissue evidence="6">Leaf</tissue>
    </source>
</reference>
<dbReference type="PROSITE" id="PS51136">
    <property type="entry name" value="WAC"/>
    <property type="match status" value="1"/>
</dbReference>
<keyword evidence="2 3" id="KW-0539">Nucleus</keyword>
<dbReference type="PANTHER" id="PTHR15546">
    <property type="entry name" value="BROMODOMAIN ADJACENT TO ZINC FINGER DOMAIN, 2A"/>
    <property type="match status" value="1"/>
</dbReference>
<evidence type="ECO:0000313" key="7">
    <source>
        <dbReference type="Proteomes" id="UP000324897"/>
    </source>
</evidence>
<protein>
    <recommendedName>
        <fullName evidence="5">WAC domain-containing protein</fullName>
    </recommendedName>
</protein>
<feature type="compositionally biased region" description="Low complexity" evidence="4">
    <location>
        <begin position="62"/>
        <end position="73"/>
    </location>
</feature>
<dbReference type="Pfam" id="PF15613">
    <property type="entry name" value="WSD"/>
    <property type="match status" value="1"/>
</dbReference>
<comment type="caution">
    <text evidence="6">The sequence shown here is derived from an EMBL/GenBank/DDBJ whole genome shotgun (WGS) entry which is preliminary data.</text>
</comment>
<evidence type="ECO:0000256" key="1">
    <source>
        <dbReference type="ARBA" id="ARBA00004123"/>
    </source>
</evidence>
<dbReference type="Pfam" id="PF15612">
    <property type="entry name" value="WHIM1"/>
    <property type="match status" value="1"/>
</dbReference>
<evidence type="ECO:0000256" key="4">
    <source>
        <dbReference type="SAM" id="MobiDB-lite"/>
    </source>
</evidence>
<dbReference type="GO" id="GO:0005634">
    <property type="term" value="C:nucleus"/>
    <property type="evidence" value="ECO:0007669"/>
    <property type="project" value="UniProtKB-SubCell"/>
</dbReference>
<dbReference type="OrthoDB" id="332390at2759"/>
<dbReference type="Proteomes" id="UP000324897">
    <property type="component" value="Unassembled WGS sequence"/>
</dbReference>
<accession>A0A5J9SMR9</accession>
<dbReference type="PANTHER" id="PTHR15546:SF2">
    <property type="entry name" value="DDT DOMAIN-CONTAINING PROTEIN DDB_G0282237"/>
    <property type="match status" value="1"/>
</dbReference>